<evidence type="ECO:0000313" key="1">
    <source>
        <dbReference type="EMBL" id="CAI6374944.1"/>
    </source>
</evidence>
<proteinExistence type="predicted"/>
<dbReference type="Proteomes" id="UP001160148">
    <property type="component" value="Unassembled WGS sequence"/>
</dbReference>
<sequence>MGGAGDTCSKPHPRESFICGRNSFVGIPKPIILIHRIDVLIMGIKKIQENQLLAMGGAGDTCSKYHPRESFICRLKSFGLIPKRIIGIHRNDVLIIGIKKIQGNQLLAISGAGDTCSQLNPRESCICGLNSFVLIPKRIIGIHRNDVLIKGIQKIQENQLLFMGWAGDKCSQPHPRESFICGRNSFVGISKPIIGTHRIDALIIGIKKIQGIQLLAMGGAGDTCSQLNPRESFICGRNSFLGIPNPIIGTHRNDALIIGIKKNQGIQLLAISGAGDTCSKPLRRESFICGRNSFVGISKPIIGTHRIDVLIIGIKKIQENQLLAMGGAGDTCSQPHPRESFICGRNSFVGIPKLIIGIHRIDVLIMGIKKIQENQLLEMGGAGDTCSQPHPRESFICGRNSIVGIPKPIIGIHRIDVLIMGIKKIQENQL</sequence>
<protein>
    <submittedName>
        <fullName evidence="1">Uncharacterized protein</fullName>
    </submittedName>
</protein>
<dbReference type="EMBL" id="CARXXK010001250">
    <property type="protein sequence ID" value="CAI6374944.1"/>
    <property type="molecule type" value="Genomic_DNA"/>
</dbReference>
<organism evidence="1 2">
    <name type="scientific">Macrosiphum euphorbiae</name>
    <name type="common">potato aphid</name>
    <dbReference type="NCBI Taxonomy" id="13131"/>
    <lineage>
        <taxon>Eukaryota</taxon>
        <taxon>Metazoa</taxon>
        <taxon>Ecdysozoa</taxon>
        <taxon>Arthropoda</taxon>
        <taxon>Hexapoda</taxon>
        <taxon>Insecta</taxon>
        <taxon>Pterygota</taxon>
        <taxon>Neoptera</taxon>
        <taxon>Paraneoptera</taxon>
        <taxon>Hemiptera</taxon>
        <taxon>Sternorrhyncha</taxon>
        <taxon>Aphidomorpha</taxon>
        <taxon>Aphidoidea</taxon>
        <taxon>Aphididae</taxon>
        <taxon>Macrosiphini</taxon>
        <taxon>Macrosiphum</taxon>
    </lineage>
</organism>
<accession>A0AAV0Y1Y8</accession>
<comment type="caution">
    <text evidence="1">The sequence shown here is derived from an EMBL/GenBank/DDBJ whole genome shotgun (WGS) entry which is preliminary data.</text>
</comment>
<name>A0AAV0Y1Y8_9HEMI</name>
<evidence type="ECO:0000313" key="2">
    <source>
        <dbReference type="Proteomes" id="UP001160148"/>
    </source>
</evidence>
<reference evidence="1 2" key="1">
    <citation type="submission" date="2023-01" db="EMBL/GenBank/DDBJ databases">
        <authorList>
            <person name="Whitehead M."/>
        </authorList>
    </citation>
    <scope>NUCLEOTIDE SEQUENCE [LARGE SCALE GENOMIC DNA]</scope>
</reference>
<gene>
    <name evidence="1" type="ORF">MEUPH1_LOCUS28512</name>
</gene>
<dbReference type="AlphaFoldDB" id="A0AAV0Y1Y8"/>
<keyword evidence="2" id="KW-1185">Reference proteome</keyword>